<sequence length="600" mass="64422">MNGKPEGADGAGQEETIRQAARADLRSRAPFAALWAASVLLPLLVLGLAAWWSWHGVETAARDRVQRMVDMMHEHVLRSLDTQEAILEAIDYGMGQSDWESIAESRRLHALLATLNRRSPPSGGIVLVSPDRRIVAGSAEFPLTPIDASDRDYTRPEAHHGDRVYIGETVTARPRGERVFPVSRARSRAPEAGGWIVASFAPDYFEDFYRAVRESDADAAALVRSGGAVLARIPSGDATRDAGGNPGERDGSWRLPAEEVVGAALAENPDQGLIDAVSTHDGNRRLYAYRKVTGYPLYVVYGMSRQTMRAAWLRELVAHAAIAWIAAMALLVLTARIQRAARRERVALADARFEAERRAEAESRLAHAQRVDALGRIVGGVAHDFKNIVQAMRGGASRVAKRADDPDEVRRIAGMIDASAERGARLIERMLAFARRDQMPTARFDVAAALAETCDLLERTIGPAHRLICESGADLPQVTGDRAEFETALVNLVLNARDAMPDGGPIRITAQHETPEAAAAEGADTAARIIAIAVTDAGTGMDEATLARAGEPFFTTKPVGEGTGLGLATARAFAEHAGGTLEIASVAGAGTRMTLRLPAA</sequence>
<feature type="transmembrane region" description="Helical" evidence="4">
    <location>
        <begin position="32"/>
        <end position="54"/>
    </location>
</feature>
<dbReference type="CDD" id="cd12915">
    <property type="entry name" value="PDC2_DGC_like"/>
    <property type="match status" value="1"/>
</dbReference>
<dbReference type="InterPro" id="IPR036890">
    <property type="entry name" value="HATPase_C_sf"/>
</dbReference>
<dbReference type="OrthoDB" id="9796100at2"/>
<keyword evidence="4" id="KW-1133">Transmembrane helix</keyword>
<keyword evidence="4" id="KW-0812">Transmembrane</keyword>
<dbReference type="CDD" id="cd12914">
    <property type="entry name" value="PDC1_DGC_like"/>
    <property type="match status" value="1"/>
</dbReference>
<evidence type="ECO:0000256" key="1">
    <source>
        <dbReference type="ARBA" id="ARBA00000085"/>
    </source>
</evidence>
<evidence type="ECO:0000256" key="2">
    <source>
        <dbReference type="ARBA" id="ARBA00012438"/>
    </source>
</evidence>
<keyword evidence="6" id="KW-0418">Kinase</keyword>
<dbReference type="CDD" id="cd00082">
    <property type="entry name" value="HisKA"/>
    <property type="match status" value="1"/>
</dbReference>
<reference evidence="7 9" key="2">
    <citation type="submission" date="2016-08" db="EMBL/GenBank/DDBJ databases">
        <authorList>
            <person name="Varghese N."/>
            <person name="Submissions Spin"/>
        </authorList>
    </citation>
    <scope>NUCLEOTIDE SEQUENCE [LARGE SCALE GENOMIC DNA]</scope>
    <source>
        <strain evidence="7 9">HL-109</strain>
    </source>
</reference>
<dbReference type="InterPro" id="IPR003594">
    <property type="entry name" value="HATPase_dom"/>
</dbReference>
<dbReference type="InterPro" id="IPR004358">
    <property type="entry name" value="Sig_transdc_His_kin-like_C"/>
</dbReference>
<accession>A0A0P8BLW1</accession>
<comment type="catalytic activity">
    <reaction evidence="1">
        <text>ATP + protein L-histidine = ADP + protein N-phospho-L-histidine.</text>
        <dbReference type="EC" id="2.7.13.3"/>
    </reaction>
</comment>
<dbReference type="PROSITE" id="PS50109">
    <property type="entry name" value="HIS_KIN"/>
    <property type="match status" value="1"/>
</dbReference>
<evidence type="ECO:0000313" key="7">
    <source>
        <dbReference type="EMBL" id="SCC79314.1"/>
    </source>
</evidence>
<dbReference type="PANTHER" id="PTHR43065:SF49">
    <property type="entry name" value="HISTIDINE KINASE"/>
    <property type="match status" value="1"/>
</dbReference>
<dbReference type="EC" id="2.7.13.3" evidence="2"/>
<evidence type="ECO:0000256" key="4">
    <source>
        <dbReference type="SAM" id="Phobius"/>
    </source>
</evidence>
<dbReference type="EMBL" id="LJSX01000014">
    <property type="protein sequence ID" value="KPQ10614.1"/>
    <property type="molecule type" value="Genomic_DNA"/>
</dbReference>
<organism evidence="6 8">
    <name type="scientific">Saliniramus fredricksonii</name>
    <dbReference type="NCBI Taxonomy" id="1653334"/>
    <lineage>
        <taxon>Bacteria</taxon>
        <taxon>Pseudomonadati</taxon>
        <taxon>Pseudomonadota</taxon>
        <taxon>Alphaproteobacteria</taxon>
        <taxon>Hyphomicrobiales</taxon>
        <taxon>Salinarimonadaceae</taxon>
        <taxon>Saliniramus</taxon>
    </lineage>
</organism>
<dbReference type="PANTHER" id="PTHR43065">
    <property type="entry name" value="SENSOR HISTIDINE KINASE"/>
    <property type="match status" value="1"/>
</dbReference>
<dbReference type="InterPro" id="IPR003661">
    <property type="entry name" value="HisK_dim/P_dom"/>
</dbReference>
<dbReference type="SUPFAM" id="SSF47384">
    <property type="entry name" value="Homodimeric domain of signal transducing histidine kinase"/>
    <property type="match status" value="1"/>
</dbReference>
<name>A0A0P8BLW1_9HYPH</name>
<dbReference type="RefSeq" id="WP_074443697.1">
    <property type="nucleotide sequence ID" value="NZ_FMBM01000001.1"/>
</dbReference>
<dbReference type="EMBL" id="FMBM01000001">
    <property type="protein sequence ID" value="SCC79314.1"/>
    <property type="molecule type" value="Genomic_DNA"/>
</dbReference>
<evidence type="ECO:0000259" key="5">
    <source>
        <dbReference type="PROSITE" id="PS50109"/>
    </source>
</evidence>
<dbReference type="Gene3D" id="3.30.450.20">
    <property type="entry name" value="PAS domain"/>
    <property type="match status" value="2"/>
</dbReference>
<keyword evidence="3" id="KW-0597">Phosphoprotein</keyword>
<feature type="domain" description="Histidine kinase" evidence="5">
    <location>
        <begin position="380"/>
        <end position="600"/>
    </location>
</feature>
<evidence type="ECO:0000256" key="3">
    <source>
        <dbReference type="ARBA" id="ARBA00022553"/>
    </source>
</evidence>
<dbReference type="STRING" id="1653334.GA0071312_0803"/>
<keyword evidence="4" id="KW-0472">Membrane</keyword>
<feature type="transmembrane region" description="Helical" evidence="4">
    <location>
        <begin position="316"/>
        <end position="335"/>
    </location>
</feature>
<dbReference type="PRINTS" id="PR00344">
    <property type="entry name" value="BCTRLSENSOR"/>
</dbReference>
<dbReference type="SMART" id="SM00388">
    <property type="entry name" value="HisKA"/>
    <property type="match status" value="1"/>
</dbReference>
<evidence type="ECO:0000313" key="8">
    <source>
        <dbReference type="Proteomes" id="UP000050497"/>
    </source>
</evidence>
<dbReference type="Gene3D" id="3.30.565.10">
    <property type="entry name" value="Histidine kinase-like ATPase, C-terminal domain"/>
    <property type="match status" value="1"/>
</dbReference>
<dbReference type="Pfam" id="PF02518">
    <property type="entry name" value="HATPase_c"/>
    <property type="match status" value="1"/>
</dbReference>
<dbReference type="Proteomes" id="UP000182800">
    <property type="component" value="Unassembled WGS sequence"/>
</dbReference>
<dbReference type="Pfam" id="PF00512">
    <property type="entry name" value="HisKA"/>
    <property type="match status" value="1"/>
</dbReference>
<evidence type="ECO:0000313" key="9">
    <source>
        <dbReference type="Proteomes" id="UP000182800"/>
    </source>
</evidence>
<keyword evidence="6" id="KW-0808">Transferase</keyword>
<dbReference type="SUPFAM" id="SSF55874">
    <property type="entry name" value="ATPase domain of HSP90 chaperone/DNA topoisomerase II/histidine kinase"/>
    <property type="match status" value="1"/>
</dbReference>
<reference evidence="6 8" key="1">
    <citation type="submission" date="2015-09" db="EMBL/GenBank/DDBJ databases">
        <title>Identification and resolution of microdiversity through metagenomic sequencing of parallel consortia.</title>
        <authorList>
            <person name="Nelson W.C."/>
            <person name="Romine M.F."/>
            <person name="Lindemann S.R."/>
        </authorList>
    </citation>
    <scope>NUCLEOTIDE SEQUENCE [LARGE SCALE GENOMIC DNA]</scope>
    <source>
        <strain evidence="6">HL-109</strain>
    </source>
</reference>
<evidence type="ECO:0000313" key="6">
    <source>
        <dbReference type="EMBL" id="KPQ10614.1"/>
    </source>
</evidence>
<proteinExistence type="predicted"/>
<keyword evidence="9" id="KW-1185">Reference proteome</keyword>
<dbReference type="Gene3D" id="1.10.287.130">
    <property type="match status" value="1"/>
</dbReference>
<dbReference type="Proteomes" id="UP000050497">
    <property type="component" value="Unassembled WGS sequence"/>
</dbReference>
<comment type="caution">
    <text evidence="6">The sequence shown here is derived from an EMBL/GenBank/DDBJ whole genome shotgun (WGS) entry which is preliminary data.</text>
</comment>
<gene>
    <name evidence="7" type="ORF">GA0071312_0803</name>
    <name evidence="6" type="ORF">HLUCCO17_10240</name>
</gene>
<protein>
    <recommendedName>
        <fullName evidence="2">histidine kinase</fullName>
        <ecNumber evidence="2">2.7.13.3</ecNumber>
    </recommendedName>
</protein>
<dbReference type="AlphaFoldDB" id="A0A0P8BLW1"/>
<dbReference type="SMART" id="SM00387">
    <property type="entry name" value="HATPase_c"/>
    <property type="match status" value="1"/>
</dbReference>
<dbReference type="InterPro" id="IPR005467">
    <property type="entry name" value="His_kinase_dom"/>
</dbReference>
<dbReference type="InterPro" id="IPR036097">
    <property type="entry name" value="HisK_dim/P_sf"/>
</dbReference>
<dbReference type="GO" id="GO:0000155">
    <property type="term" value="F:phosphorelay sensor kinase activity"/>
    <property type="evidence" value="ECO:0007669"/>
    <property type="project" value="InterPro"/>
</dbReference>